<dbReference type="RefSeq" id="WP_221441453.1">
    <property type="nucleotide sequence ID" value="NZ_JACHMM010000001.1"/>
</dbReference>
<evidence type="ECO:0000313" key="3">
    <source>
        <dbReference type="Proteomes" id="UP000542813"/>
    </source>
</evidence>
<dbReference type="AlphaFoldDB" id="A0A7W9GX05"/>
<dbReference type="InterPro" id="IPR058807">
    <property type="entry name" value="ScoMcrA_N"/>
</dbReference>
<sequence length="280" mass="30036">MPDFDAVSRDHVLSALAEYDERGADDFLAAYGFGRARDYVLWHDGKGYDSKAVLGVALKYATGAAAQSTEFSGGRYGAAKVLWALGFDVSEPAGTPGDGEDWREASDVGTEAARSAWAAEAREVLLDAALRYRGVVTYKELATEVQSRTGIRTRQLMHYWIGDVLERVSKECARRGEPMLSSLCVNAEGSVGPGYASAARGAYGRAPDDLDDHAAQERLACHQHFRAPDLPADGGVPALTPRLAATRAQTRRAVPVRREAATCPTCHMQLPATGVCDTCG</sequence>
<reference evidence="2 3" key="1">
    <citation type="submission" date="2020-08" db="EMBL/GenBank/DDBJ databases">
        <title>Sequencing the genomes of 1000 actinobacteria strains.</title>
        <authorList>
            <person name="Klenk H.-P."/>
        </authorList>
    </citation>
    <scope>NUCLEOTIDE SEQUENCE [LARGE SCALE GENOMIC DNA]</scope>
    <source>
        <strain evidence="2 3">DSM 102122</strain>
    </source>
</reference>
<organism evidence="2 3">
    <name type="scientific">Jiangella mangrovi</name>
    <dbReference type="NCBI Taxonomy" id="1524084"/>
    <lineage>
        <taxon>Bacteria</taxon>
        <taxon>Bacillati</taxon>
        <taxon>Actinomycetota</taxon>
        <taxon>Actinomycetes</taxon>
        <taxon>Jiangellales</taxon>
        <taxon>Jiangellaceae</taxon>
        <taxon>Jiangella</taxon>
    </lineage>
</organism>
<accession>A0A7W9GX05</accession>
<evidence type="ECO:0000313" key="2">
    <source>
        <dbReference type="EMBL" id="MBB5791595.1"/>
    </source>
</evidence>
<evidence type="ECO:0000259" key="1">
    <source>
        <dbReference type="Pfam" id="PF26345"/>
    </source>
</evidence>
<dbReference type="Proteomes" id="UP000542813">
    <property type="component" value="Unassembled WGS sequence"/>
</dbReference>
<gene>
    <name evidence="2" type="ORF">HD601_006170</name>
</gene>
<protein>
    <recommendedName>
        <fullName evidence="1">ScoMcrA-like N-terminal head domain-containing protein</fullName>
    </recommendedName>
</protein>
<feature type="domain" description="ScoMcrA-like N-terminal head" evidence="1">
    <location>
        <begin position="6"/>
        <end position="90"/>
    </location>
</feature>
<proteinExistence type="predicted"/>
<keyword evidence="3" id="KW-1185">Reference proteome</keyword>
<comment type="caution">
    <text evidence="2">The sequence shown here is derived from an EMBL/GenBank/DDBJ whole genome shotgun (WGS) entry which is preliminary data.</text>
</comment>
<dbReference type="EMBL" id="JACHMM010000001">
    <property type="protein sequence ID" value="MBB5791595.1"/>
    <property type="molecule type" value="Genomic_DNA"/>
</dbReference>
<dbReference type="Pfam" id="PF26345">
    <property type="entry name" value="ScoMcrA_N"/>
    <property type="match status" value="1"/>
</dbReference>
<name>A0A7W9GX05_9ACTN</name>